<dbReference type="CDD" id="cd13686">
    <property type="entry name" value="GluR_Plant"/>
    <property type="match status" value="1"/>
</dbReference>
<dbReference type="InterPro" id="IPR015683">
    <property type="entry name" value="Ionotropic_Glu_rcpt"/>
</dbReference>
<evidence type="ECO:0000256" key="2">
    <source>
        <dbReference type="ARBA" id="ARBA00008685"/>
    </source>
</evidence>
<feature type="transmembrane region" description="Helical" evidence="18">
    <location>
        <begin position="592"/>
        <end position="610"/>
    </location>
</feature>
<dbReference type="PANTHER" id="PTHR34836">
    <property type="entry name" value="OS06G0188250 PROTEIN"/>
    <property type="match status" value="1"/>
</dbReference>
<keyword evidence="10 15" id="KW-0675">Receptor</keyword>
<feature type="signal peptide" evidence="19">
    <location>
        <begin position="1"/>
        <end position="30"/>
    </location>
</feature>
<keyword evidence="11" id="KW-0325">Glycoprotein</keyword>
<organism evidence="21">
    <name type="scientific">Anthurium amnicola</name>
    <dbReference type="NCBI Taxonomy" id="1678845"/>
    <lineage>
        <taxon>Eukaryota</taxon>
        <taxon>Viridiplantae</taxon>
        <taxon>Streptophyta</taxon>
        <taxon>Embryophyta</taxon>
        <taxon>Tracheophyta</taxon>
        <taxon>Spermatophyta</taxon>
        <taxon>Magnoliopsida</taxon>
        <taxon>Liliopsida</taxon>
        <taxon>Araceae</taxon>
        <taxon>Pothoideae</taxon>
        <taxon>Potheae</taxon>
        <taxon>Anthurium</taxon>
    </lineage>
</organism>
<evidence type="ECO:0000256" key="7">
    <source>
        <dbReference type="ARBA" id="ARBA00022989"/>
    </source>
</evidence>
<dbReference type="AlphaFoldDB" id="A0A1D1Y6Y1"/>
<dbReference type="CDD" id="cd19990">
    <property type="entry name" value="PBP1_GABAb_receptor_plant"/>
    <property type="match status" value="1"/>
</dbReference>
<keyword evidence="4 15" id="KW-0813">Transport</keyword>
<evidence type="ECO:0000256" key="17">
    <source>
        <dbReference type="SAM" id="MobiDB-lite"/>
    </source>
</evidence>
<dbReference type="EMBL" id="GDJX01017535">
    <property type="protein sequence ID" value="JAT50401.1"/>
    <property type="molecule type" value="Transcribed_RNA"/>
</dbReference>
<comment type="subcellular location">
    <subcellularLocation>
        <location evidence="1">Membrane</location>
        <topology evidence="1">Multi-pass membrane protein</topology>
    </subcellularLocation>
</comment>
<dbReference type="InterPro" id="IPR028082">
    <property type="entry name" value="Peripla_BP_I"/>
</dbReference>
<evidence type="ECO:0000256" key="18">
    <source>
        <dbReference type="SAM" id="Phobius"/>
    </source>
</evidence>
<evidence type="ECO:0000256" key="9">
    <source>
        <dbReference type="ARBA" id="ARBA00023136"/>
    </source>
</evidence>
<comment type="function">
    <text evidence="15">Glutamate-gated receptor that probably acts as non-selective cation channel.</text>
</comment>
<keyword evidence="13 15" id="KW-0407">Ion channel</keyword>
<dbReference type="Gene3D" id="3.40.50.2300">
    <property type="match status" value="3"/>
</dbReference>
<protein>
    <recommendedName>
        <fullName evidence="15">Glutamate receptor</fullName>
    </recommendedName>
</protein>
<evidence type="ECO:0000256" key="16">
    <source>
        <dbReference type="PIRSR" id="PIRSR037090-50"/>
    </source>
</evidence>
<keyword evidence="9 15" id="KW-0472">Membrane</keyword>
<sequence>MRFPPEGCLLPIPFALIGCCLSFLLRCTCAVAEHGGVQDFNVGVVLDLGSLAGKISLTCINMAVSDFYAAHPNSNRKLVLHTRDSMGDVVGAAFAGVDLLKNEQVRAIVGPQTSDEAMFLADLGTKSNVTIFSFSATSPAVSPVQNPYFVRAVPNDSAQARPIAAVVGAFGWKRVVLVYEDTNYGAGAVPFLVDAFKEVDARVHYRCVIRPSASDDEILKELYKLMTMQTRVFVVHMGWSLGPRLFSHAKQVGMMSEGYVWIVTDGLAGLLDSMDPSSLLDSMQGVIGVKPYIPMSQSLRDFKRRWRLQFLLENSVDGEATEPNTDGLRAYDTIWALALVAEASGVGGPRFTRPPETTESSNDLAAVGVSETGRGLLDAILKTSFDGLMGKFHLLDGELHAPGYTVVNVIGQKQREVGYWTPFHGLSKQLNWYSRKNYTTSRDDLWLIIWPGEPHFVPRGWENPTGEMKMRVGVPRESGFDSILKVEFHPVTNETIVSGYVIEVFEAAVSELPYAIPIEYVPFVGDYDSLVYQIHLQKFDAVVGDITITSNRSQFVDFTLPYTPRGVSMVVPVKDHRGMSGWIFLKPLVLELWLAAGAFFVFTGAVVWVLEHRINEEFRGPPVDQVGSLFYFSFSTLVFAHREKVVSNLSRVVVVVWLFVVLVLTSSYTASLASMFTVRRLQPKFADIGELQRNGENVGYPRESFVLGVLKKQGFQESQLKPYLSPQDYAAALATGSRNGGVAAVMDEIPYLQVFLKEYCSNYTMTSLTHNTEGLGFAFPKGSPLVNDLSRVILNMTEGNKMSEIQKKWFGDQNTCPEKDKDISMNILDFKRFWGLFFITGTASTTSLLIFIAAFSYKNWHVLRREMAGMSVWQKLLAILEHVDRRECPLESSPNGSTTPQHVLALDRGQTPPSIDTSYDSPFCMSDHTCFQGTPSRELDRLSPLG</sequence>
<dbReference type="FunFam" id="3.40.50.2300:FF:000188">
    <property type="entry name" value="Glutamate receptor"/>
    <property type="match status" value="1"/>
</dbReference>
<evidence type="ECO:0000259" key="20">
    <source>
        <dbReference type="SMART" id="SM00079"/>
    </source>
</evidence>
<comment type="similarity">
    <text evidence="2 15">Belongs to the glutamate-gated ion channel (TC 1.A.10.1) family.</text>
</comment>
<evidence type="ECO:0000256" key="6">
    <source>
        <dbReference type="ARBA" id="ARBA00022729"/>
    </source>
</evidence>
<dbReference type="Pfam" id="PF01094">
    <property type="entry name" value="ANF_receptor"/>
    <property type="match status" value="1"/>
</dbReference>
<dbReference type="FunFam" id="3.40.190.10:FF:000103">
    <property type="entry name" value="Glutamate receptor"/>
    <property type="match status" value="1"/>
</dbReference>
<evidence type="ECO:0000256" key="5">
    <source>
        <dbReference type="ARBA" id="ARBA00022692"/>
    </source>
</evidence>
<keyword evidence="8 15" id="KW-0406">Ion transport</keyword>
<feature type="compositionally biased region" description="Polar residues" evidence="17">
    <location>
        <begin position="892"/>
        <end position="901"/>
    </location>
</feature>
<dbReference type="Pfam" id="PF00060">
    <property type="entry name" value="Lig_chan"/>
    <property type="match status" value="1"/>
</dbReference>
<dbReference type="InterPro" id="IPR001828">
    <property type="entry name" value="ANF_lig-bd_rcpt"/>
</dbReference>
<feature type="chain" id="PRO_5008899991" description="Glutamate receptor" evidence="19">
    <location>
        <begin position="31"/>
        <end position="946"/>
    </location>
</feature>
<evidence type="ECO:0000313" key="21">
    <source>
        <dbReference type="EMBL" id="JAT50401.1"/>
    </source>
</evidence>
<dbReference type="SUPFAM" id="SSF53822">
    <property type="entry name" value="Periplasmic binding protein-like I"/>
    <property type="match status" value="1"/>
</dbReference>
<evidence type="ECO:0000256" key="19">
    <source>
        <dbReference type="SAM" id="SignalP"/>
    </source>
</evidence>
<dbReference type="PIRSF" id="PIRSF037090">
    <property type="entry name" value="Iontro_Glu-like_rcpt_pln"/>
    <property type="match status" value="1"/>
</dbReference>
<comment type="subunit">
    <text evidence="3">May form heteromers.</text>
</comment>
<evidence type="ECO:0000256" key="13">
    <source>
        <dbReference type="ARBA" id="ARBA00023303"/>
    </source>
</evidence>
<dbReference type="PANTHER" id="PTHR34836:SF1">
    <property type="entry name" value="OS09G0428600 PROTEIN"/>
    <property type="match status" value="1"/>
</dbReference>
<keyword evidence="12 15" id="KW-1071">Ligand-gated ion channel</keyword>
<feature type="transmembrane region" description="Helical" evidence="18">
    <location>
        <begin position="833"/>
        <end position="857"/>
    </location>
</feature>
<dbReference type="PROSITE" id="PS51257">
    <property type="entry name" value="PROKAR_LIPOPROTEIN"/>
    <property type="match status" value="1"/>
</dbReference>
<accession>A0A1D1Y6Y1</accession>
<name>A0A1D1Y6Y1_9ARAE</name>
<keyword evidence="16" id="KW-1015">Disulfide bond</keyword>
<evidence type="ECO:0000256" key="8">
    <source>
        <dbReference type="ARBA" id="ARBA00023065"/>
    </source>
</evidence>
<gene>
    <name evidence="21" type="primary">GLR2.7_13</name>
    <name evidence="21" type="ORF">g.116259</name>
</gene>
<dbReference type="InterPro" id="IPR044440">
    <property type="entry name" value="GABAb_receptor_plant_PBP1"/>
</dbReference>
<dbReference type="Gene3D" id="3.40.190.10">
    <property type="entry name" value="Periplasmic binding protein-like II"/>
    <property type="match status" value="3"/>
</dbReference>
<dbReference type="GO" id="GO:0015276">
    <property type="term" value="F:ligand-gated monoatomic ion channel activity"/>
    <property type="evidence" value="ECO:0007669"/>
    <property type="project" value="InterPro"/>
</dbReference>
<keyword evidence="7 18" id="KW-1133">Transmembrane helix</keyword>
<dbReference type="FunFam" id="1.10.287.70:FF:000037">
    <property type="entry name" value="Glutamate receptor"/>
    <property type="match status" value="1"/>
</dbReference>
<feature type="domain" description="Ionotropic glutamate receptor C-terminal" evidence="20">
    <location>
        <begin position="469"/>
        <end position="812"/>
    </location>
</feature>
<feature type="transmembrane region" description="Helical" evidence="18">
    <location>
        <begin position="652"/>
        <end position="676"/>
    </location>
</feature>
<dbReference type="InterPro" id="IPR001320">
    <property type="entry name" value="Iontro_rcpt_C"/>
</dbReference>
<keyword evidence="5 18" id="KW-0812">Transmembrane</keyword>
<feature type="disulfide bond" evidence="16">
    <location>
        <begin position="760"/>
        <end position="816"/>
    </location>
</feature>
<proteinExistence type="inferred from homology"/>
<keyword evidence="6 19" id="KW-0732">Signal</keyword>
<feature type="region of interest" description="Disordered" evidence="17">
    <location>
        <begin position="889"/>
        <end position="910"/>
    </location>
</feature>
<evidence type="ECO:0000256" key="15">
    <source>
        <dbReference type="PIRNR" id="PIRNR037090"/>
    </source>
</evidence>
<evidence type="ECO:0000256" key="1">
    <source>
        <dbReference type="ARBA" id="ARBA00004141"/>
    </source>
</evidence>
<dbReference type="SMART" id="SM00079">
    <property type="entry name" value="PBPe"/>
    <property type="match status" value="1"/>
</dbReference>
<comment type="function">
    <text evidence="14">Glutamate-gated receptor that probably acts as a non-selective cation channel. May be involved in light-signal transduction and calcium homeostasis via the regulation of calcium influx into cells.</text>
</comment>
<dbReference type="Gene3D" id="1.10.287.70">
    <property type="match status" value="1"/>
</dbReference>
<dbReference type="InterPro" id="IPR017103">
    <property type="entry name" value="Iontropic_Glu_rcpt_pln"/>
</dbReference>
<evidence type="ECO:0000256" key="3">
    <source>
        <dbReference type="ARBA" id="ARBA00011095"/>
    </source>
</evidence>
<dbReference type="GO" id="GO:0016020">
    <property type="term" value="C:membrane"/>
    <property type="evidence" value="ECO:0007669"/>
    <property type="project" value="UniProtKB-SubCell"/>
</dbReference>
<reference evidence="21" key="1">
    <citation type="submission" date="2015-07" db="EMBL/GenBank/DDBJ databases">
        <title>Transcriptome Assembly of Anthurium amnicola.</title>
        <authorList>
            <person name="Suzuki J."/>
        </authorList>
    </citation>
    <scope>NUCLEOTIDE SEQUENCE</scope>
</reference>
<evidence type="ECO:0000256" key="12">
    <source>
        <dbReference type="ARBA" id="ARBA00023286"/>
    </source>
</evidence>
<evidence type="ECO:0000256" key="10">
    <source>
        <dbReference type="ARBA" id="ARBA00023170"/>
    </source>
</evidence>
<evidence type="ECO:0000256" key="4">
    <source>
        <dbReference type="ARBA" id="ARBA00022448"/>
    </source>
</evidence>
<evidence type="ECO:0000256" key="14">
    <source>
        <dbReference type="ARBA" id="ARBA00049638"/>
    </source>
</evidence>
<dbReference type="SUPFAM" id="SSF53850">
    <property type="entry name" value="Periplasmic binding protein-like II"/>
    <property type="match status" value="1"/>
</dbReference>
<evidence type="ECO:0000256" key="11">
    <source>
        <dbReference type="ARBA" id="ARBA00023180"/>
    </source>
</evidence>